<dbReference type="InterPro" id="IPR001077">
    <property type="entry name" value="COMT_C"/>
</dbReference>
<feature type="region of interest" description="Disordered" evidence="4">
    <location>
        <begin position="418"/>
        <end position="450"/>
    </location>
</feature>
<dbReference type="PANTHER" id="PTHR11746">
    <property type="entry name" value="O-METHYLTRANSFERASE"/>
    <property type="match status" value="1"/>
</dbReference>
<evidence type="ECO:0000256" key="3">
    <source>
        <dbReference type="ARBA" id="ARBA00022691"/>
    </source>
</evidence>
<keyword evidence="2 7" id="KW-0808">Transferase</keyword>
<dbReference type="PROSITE" id="PS51683">
    <property type="entry name" value="SAM_OMT_II"/>
    <property type="match status" value="1"/>
</dbReference>
<dbReference type="Pfam" id="PF00891">
    <property type="entry name" value="Methyltransf_2"/>
    <property type="match status" value="1"/>
</dbReference>
<dbReference type="GO" id="GO:0032259">
    <property type="term" value="P:methylation"/>
    <property type="evidence" value="ECO:0007669"/>
    <property type="project" value="UniProtKB-KW"/>
</dbReference>
<evidence type="ECO:0000256" key="1">
    <source>
        <dbReference type="ARBA" id="ARBA00022603"/>
    </source>
</evidence>
<dbReference type="GO" id="GO:0008171">
    <property type="term" value="F:O-methyltransferase activity"/>
    <property type="evidence" value="ECO:0007669"/>
    <property type="project" value="InterPro"/>
</dbReference>
<keyword evidence="3" id="KW-0949">S-adenosyl-L-methionine</keyword>
<dbReference type="Gene3D" id="1.10.10.10">
    <property type="entry name" value="Winged helix-like DNA-binding domain superfamily/Winged helix DNA-binding domain"/>
    <property type="match status" value="1"/>
</dbReference>
<dbReference type="Pfam" id="PF08100">
    <property type="entry name" value="Dimerisation"/>
    <property type="match status" value="1"/>
</dbReference>
<dbReference type="Proteomes" id="UP000251960">
    <property type="component" value="Chromosome 4"/>
</dbReference>
<feature type="compositionally biased region" description="Low complexity" evidence="4">
    <location>
        <begin position="434"/>
        <end position="446"/>
    </location>
</feature>
<dbReference type="ExpressionAtlas" id="A0A3L6F8T8">
    <property type="expression patterns" value="baseline and differential"/>
</dbReference>
<name>A0A3L6F8T8_MAIZE</name>
<dbReference type="AlphaFoldDB" id="A0A3L6F8T8"/>
<dbReference type="FunFam" id="3.40.50.150:FF:000206">
    <property type="entry name" value="O-methyltransferase ZRP4"/>
    <property type="match status" value="1"/>
</dbReference>
<organism evidence="7 8">
    <name type="scientific">Zea mays</name>
    <name type="common">Maize</name>
    <dbReference type="NCBI Taxonomy" id="4577"/>
    <lineage>
        <taxon>Eukaryota</taxon>
        <taxon>Viridiplantae</taxon>
        <taxon>Streptophyta</taxon>
        <taxon>Embryophyta</taxon>
        <taxon>Tracheophyta</taxon>
        <taxon>Spermatophyta</taxon>
        <taxon>Magnoliopsida</taxon>
        <taxon>Liliopsida</taxon>
        <taxon>Poales</taxon>
        <taxon>Poaceae</taxon>
        <taxon>PACMAD clade</taxon>
        <taxon>Panicoideae</taxon>
        <taxon>Andropogonodae</taxon>
        <taxon>Andropogoneae</taxon>
        <taxon>Tripsacinae</taxon>
        <taxon>Zea</taxon>
    </lineage>
</organism>
<protein>
    <submittedName>
        <fullName evidence="7">TRIBOA-glucoside O-methyltransferase BX7</fullName>
    </submittedName>
</protein>
<feature type="domain" description="O-methyltransferase dimerisation" evidence="6">
    <location>
        <begin position="23"/>
        <end position="115"/>
    </location>
</feature>
<keyword evidence="1 7" id="KW-0489">Methyltransferase</keyword>
<comment type="caution">
    <text evidence="7">The sequence shown here is derived from an EMBL/GenBank/DDBJ whole genome shotgun (WGS) entry which is preliminary data.</text>
</comment>
<dbReference type="InterPro" id="IPR036388">
    <property type="entry name" value="WH-like_DNA-bd_sf"/>
</dbReference>
<evidence type="ECO:0000259" key="6">
    <source>
        <dbReference type="Pfam" id="PF08100"/>
    </source>
</evidence>
<dbReference type="Gene3D" id="3.40.50.150">
    <property type="entry name" value="Vaccinia Virus protein VP39"/>
    <property type="match status" value="1"/>
</dbReference>
<reference evidence="7 8" key="1">
    <citation type="journal article" date="2018" name="Nat. Genet.">
        <title>Extensive intraspecific gene order and gene structural variations between Mo17 and other maize genomes.</title>
        <authorList>
            <person name="Sun S."/>
            <person name="Zhou Y."/>
            <person name="Chen J."/>
            <person name="Shi J."/>
            <person name="Zhao H."/>
            <person name="Zhao H."/>
            <person name="Song W."/>
            <person name="Zhang M."/>
            <person name="Cui Y."/>
            <person name="Dong X."/>
            <person name="Liu H."/>
            <person name="Ma X."/>
            <person name="Jiao Y."/>
            <person name="Wang B."/>
            <person name="Wei X."/>
            <person name="Stein J.C."/>
            <person name="Glaubitz J.C."/>
            <person name="Lu F."/>
            <person name="Yu G."/>
            <person name="Liang C."/>
            <person name="Fengler K."/>
            <person name="Li B."/>
            <person name="Rafalski A."/>
            <person name="Schnable P.S."/>
            <person name="Ware D.H."/>
            <person name="Buckler E.S."/>
            <person name="Lai J."/>
        </authorList>
    </citation>
    <scope>NUCLEOTIDE SEQUENCE [LARGE SCALE GENOMIC DNA]</scope>
    <source>
        <strain evidence="8">cv. Missouri 17</strain>
        <tissue evidence="7">Seedling</tissue>
    </source>
</reference>
<dbReference type="EMBL" id="NCVQ01000005">
    <property type="protein sequence ID" value="PWZ29519.1"/>
    <property type="molecule type" value="Genomic_DNA"/>
</dbReference>
<dbReference type="FunFam" id="1.10.10.10:FF:000292">
    <property type="entry name" value="O-methyltransferase ZRP4"/>
    <property type="match status" value="1"/>
</dbReference>
<evidence type="ECO:0000256" key="2">
    <source>
        <dbReference type="ARBA" id="ARBA00022679"/>
    </source>
</evidence>
<dbReference type="SUPFAM" id="SSF53335">
    <property type="entry name" value="S-adenosyl-L-methionine-dependent methyltransferases"/>
    <property type="match status" value="1"/>
</dbReference>
<evidence type="ECO:0000256" key="4">
    <source>
        <dbReference type="SAM" id="MobiDB-lite"/>
    </source>
</evidence>
<accession>A0A3L6F8T8</accession>
<gene>
    <name evidence="7" type="primary">BX7_2</name>
    <name evidence="7" type="ORF">Zm00014a_032258</name>
</gene>
<dbReference type="InterPro" id="IPR029063">
    <property type="entry name" value="SAM-dependent_MTases_sf"/>
</dbReference>
<evidence type="ECO:0000259" key="5">
    <source>
        <dbReference type="Pfam" id="PF00891"/>
    </source>
</evidence>
<dbReference type="InterPro" id="IPR012967">
    <property type="entry name" value="COMT_dimerisation"/>
</dbReference>
<dbReference type="SUPFAM" id="SSF46785">
    <property type="entry name" value="Winged helix' DNA-binding domain"/>
    <property type="match status" value="1"/>
</dbReference>
<sequence length="550" mass="59226">MGHQAQHGTDDTEELLAAHRQLWCHALGYVKSMALKCALDLRIPDTLDRCGGSATLGELLAASEIPASNHDYLRRVMRTLTAMRIFAVSHDPAKADDAAAISYQLTPASRLLVSSSSSSSVDDAAGAAAAGASKENTTTPSILPNIAHLVRPNTISLLFSMGEWMKDESAASVSLYETVHRQGMWACVEDDAANRASFYESMDADTRLVMQAVVRRCPHVFDGIKSLVDVGGGRGTAAAAIVAAFPHIQRCTVMDLPHVVAEAPAGTAGLSFHGGDMFEHIPSADALMLKWILHDWDEDKCIKIMERCKEAIGGKEAGGKVIIIDTVLGSRADDDDDKTCRETYVLDLHILSFVNGAEREEHEWRRIFLAAGFRDYKITHTRGIPSIIEMQIIFGAGQATGKYAMASNEPLGTISDVTEGAGASEEPCPVGTTASGSAGASPSHSGDVAGSSYGSYAKKRRLSDEELGIMTGLTGAVNKLAEAVQAPVVVQTTDVHPDLYQICMSIPGFTDEELMTCLTYLLDNKRQGDGFVKMEPKHRVLWLRQHLAKI</sequence>
<feature type="domain" description="O-methyltransferase C-terminal" evidence="5">
    <location>
        <begin position="163"/>
        <end position="374"/>
    </location>
</feature>
<evidence type="ECO:0000313" key="8">
    <source>
        <dbReference type="Proteomes" id="UP000251960"/>
    </source>
</evidence>
<dbReference type="GO" id="GO:0046983">
    <property type="term" value="F:protein dimerization activity"/>
    <property type="evidence" value="ECO:0007669"/>
    <property type="project" value="InterPro"/>
</dbReference>
<evidence type="ECO:0000313" key="7">
    <source>
        <dbReference type="EMBL" id="PWZ29519.1"/>
    </source>
</evidence>
<dbReference type="InterPro" id="IPR036390">
    <property type="entry name" value="WH_DNA-bd_sf"/>
</dbReference>
<proteinExistence type="predicted"/>
<dbReference type="InterPro" id="IPR016461">
    <property type="entry name" value="COMT-like"/>
</dbReference>